<dbReference type="AlphaFoldDB" id="A0A4R6U1P9"/>
<proteinExistence type="predicted"/>
<sequence length="341" mass="39505">MKYENTLRKLCRQPKLTIEQIQSAFRKCNSIEVEVTASNIGRNGFSIQTDEGLCFVTERPIRYLNSRWGRVTGLQERMLDLAIPVPLYVGEGTLVKDIHRIQNSQKPLNEANLWLHETFTSEIAAAYFNKYLCASESFSEYKTIIFESIEAYYLGLDHIAIMSLFPVFEAGLRNIQRKVLNKDPSNVSAAEFEKGLKELILTWGRGRLSQYVWHPGKGYNKQVEIDFFTHTNPQCDVINAFRLFFSGVLYKSSHRGGSLNGFNRHLVVHLLRNDFNEPSNYARIFLALTQVTFIESLQNTNVPFSWRGVNEDDRKISNYMRTLTDQFFLPRRKILRGICDY</sequence>
<dbReference type="Proteomes" id="UP000294575">
    <property type="component" value="Unassembled WGS sequence"/>
</dbReference>
<dbReference type="RefSeq" id="WP_133539717.1">
    <property type="nucleotide sequence ID" value="NZ_LNJZ01000008.1"/>
</dbReference>
<name>A0A4R6U1P9_9GAMM</name>
<evidence type="ECO:0000313" key="2">
    <source>
        <dbReference type="Proteomes" id="UP000294575"/>
    </source>
</evidence>
<dbReference type="OrthoDB" id="7026465at2"/>
<evidence type="ECO:0000313" key="1">
    <source>
        <dbReference type="EMBL" id="TDQ37004.1"/>
    </source>
</evidence>
<dbReference type="EMBL" id="SNYK01000009">
    <property type="protein sequence ID" value="TDQ37004.1"/>
    <property type="molecule type" value="Genomic_DNA"/>
</dbReference>
<protein>
    <submittedName>
        <fullName evidence="1">Uncharacterized protein</fullName>
    </submittedName>
</protein>
<accession>A0A4R6U1P9</accession>
<comment type="caution">
    <text evidence="1">The sequence shown here is derived from an EMBL/GenBank/DDBJ whole genome shotgun (WGS) entry which is preliminary data.</text>
</comment>
<reference evidence="1 2" key="1">
    <citation type="submission" date="2019-03" db="EMBL/GenBank/DDBJ databases">
        <title>Genomic Encyclopedia of Type Strains, Phase IV (KMG-IV): sequencing the most valuable type-strain genomes for metagenomic binning, comparative biology and taxonomic classification.</title>
        <authorList>
            <person name="Goeker M."/>
        </authorList>
    </citation>
    <scope>NUCLEOTIDE SEQUENCE [LARGE SCALE GENOMIC DNA]</scope>
    <source>
        <strain evidence="1 2">DSM 28679</strain>
    </source>
</reference>
<organism evidence="1 2">
    <name type="scientific">Thiopseudomonas denitrificans</name>
    <dbReference type="NCBI Taxonomy" id="1501432"/>
    <lineage>
        <taxon>Bacteria</taxon>
        <taxon>Pseudomonadati</taxon>
        <taxon>Pseudomonadota</taxon>
        <taxon>Gammaproteobacteria</taxon>
        <taxon>Pseudomonadales</taxon>
        <taxon>Pseudomonadaceae</taxon>
        <taxon>Thiopseudomonas</taxon>
    </lineage>
</organism>
<gene>
    <name evidence="1" type="ORF">DFQ45_1093</name>
</gene>
<keyword evidence="2" id="KW-1185">Reference proteome</keyword>